<dbReference type="EMBL" id="CP021404">
    <property type="protein sequence ID" value="ATI42095.1"/>
    <property type="molecule type" value="Genomic_DNA"/>
</dbReference>
<sequence length="391" mass="41354">MTPAARVSAAIALLDDILQGAPAEKALTVWARNNRYAGSGDRAAIRDQVYSALRRLRSAAWAGGAGDAPTGRALMLGLLRQEGEDVDAIFTDARFAPVPLNDAERQMPGTAPEPVALDCPEWLEADLRASLGEDFVPVMTTLRDRAPITLRVNLRKSDPAHAAALLAEEGIATTPNPRAETALSVTDGARRVANSAVYRDGLVELQDAGSQALAQAVPVADDARVLDYCAGGGGKTLALAARVSAQFIAHDAIPARLRDLPDRARRAGVEVRVSDAPAQAGFDVVVADVPCSGSGAWRRQPQAKWDLTPDRLAELTALQSEILDDAARCTAPGGVLAYMTCALLDAENAAQIRAFATRHPNWTVTETRTSRPDADGDGFFLALLRAPAQTA</sequence>
<comment type="similarity">
    <text evidence="5">Belongs to the class I-like SAM-binding methyltransferase superfamily. RsmB/NOP family.</text>
</comment>
<dbReference type="InterPro" id="IPR054728">
    <property type="entry name" value="RsmB-like_ferredoxin"/>
</dbReference>
<dbReference type="CDD" id="cd02440">
    <property type="entry name" value="AdoMet_MTases"/>
    <property type="match status" value="1"/>
</dbReference>
<keyword evidence="2 5" id="KW-0808">Transferase</keyword>
<evidence type="ECO:0000256" key="3">
    <source>
        <dbReference type="ARBA" id="ARBA00022691"/>
    </source>
</evidence>
<reference evidence="7 8" key="1">
    <citation type="submission" date="2017-05" db="EMBL/GenBank/DDBJ databases">
        <title>Comparative genomic and metabolic analysis of manganese-oxidizing mechanisms in Celeribater manganoxidans DY25T: its adaption to the environment of polymetallic nodule.</title>
        <authorList>
            <person name="Wang X."/>
        </authorList>
    </citation>
    <scope>NUCLEOTIDE SEQUENCE [LARGE SCALE GENOMIC DNA]</scope>
    <source>
        <strain evidence="7 8">DY25</strain>
    </source>
</reference>
<keyword evidence="1 5" id="KW-0489">Methyltransferase</keyword>
<evidence type="ECO:0000256" key="4">
    <source>
        <dbReference type="ARBA" id="ARBA00022884"/>
    </source>
</evidence>
<accession>A0A291M049</accession>
<feature type="binding site" evidence="5">
    <location>
        <position position="275"/>
    </location>
    <ligand>
        <name>S-adenosyl-L-methionine</name>
        <dbReference type="ChEBI" id="CHEBI:59789"/>
    </ligand>
</feature>
<evidence type="ECO:0000256" key="1">
    <source>
        <dbReference type="ARBA" id="ARBA00022603"/>
    </source>
</evidence>
<dbReference type="PRINTS" id="PR02008">
    <property type="entry name" value="RCMTFAMILY"/>
</dbReference>
<feature type="binding site" evidence="5">
    <location>
        <position position="288"/>
    </location>
    <ligand>
        <name>S-adenosyl-L-methionine</name>
        <dbReference type="ChEBI" id="CHEBI:59789"/>
    </ligand>
</feature>
<dbReference type="OrthoDB" id="9810297at2"/>
<dbReference type="GO" id="GO:0008173">
    <property type="term" value="F:RNA methyltransferase activity"/>
    <property type="evidence" value="ECO:0007669"/>
    <property type="project" value="InterPro"/>
</dbReference>
<keyword evidence="8" id="KW-1185">Reference proteome</keyword>
<evidence type="ECO:0000313" key="7">
    <source>
        <dbReference type="EMBL" id="ATI42095.1"/>
    </source>
</evidence>
<dbReference type="InterPro" id="IPR029063">
    <property type="entry name" value="SAM-dependent_MTases_sf"/>
</dbReference>
<dbReference type="InterPro" id="IPR049560">
    <property type="entry name" value="MeTrfase_RsmB-F_NOP2_cat"/>
</dbReference>
<dbReference type="SUPFAM" id="SSF53335">
    <property type="entry name" value="S-adenosyl-L-methionine-dependent methyltransferases"/>
    <property type="match status" value="1"/>
</dbReference>
<dbReference type="KEGG" id="cmag:CBW24_08795"/>
<name>A0A291M049_9RHOB</name>
<dbReference type="Pfam" id="PF22458">
    <property type="entry name" value="RsmF-B_ferredox"/>
    <property type="match status" value="1"/>
</dbReference>
<keyword evidence="4 5" id="KW-0694">RNA-binding</keyword>
<dbReference type="InterPro" id="IPR001678">
    <property type="entry name" value="MeTrfase_RsmB-F_NOP2_dom"/>
</dbReference>
<dbReference type="GO" id="GO:0003723">
    <property type="term" value="F:RNA binding"/>
    <property type="evidence" value="ECO:0007669"/>
    <property type="project" value="UniProtKB-UniRule"/>
</dbReference>
<feature type="binding site" evidence="5">
    <location>
        <position position="251"/>
    </location>
    <ligand>
        <name>S-adenosyl-L-methionine</name>
        <dbReference type="ChEBI" id="CHEBI:59789"/>
    </ligand>
</feature>
<organism evidence="7 8">
    <name type="scientific">Pacificitalea manganoxidans</name>
    <dbReference type="NCBI Taxonomy" id="1411902"/>
    <lineage>
        <taxon>Bacteria</taxon>
        <taxon>Pseudomonadati</taxon>
        <taxon>Pseudomonadota</taxon>
        <taxon>Alphaproteobacteria</taxon>
        <taxon>Rhodobacterales</taxon>
        <taxon>Paracoccaceae</taxon>
        <taxon>Pacificitalea</taxon>
    </lineage>
</organism>
<evidence type="ECO:0000256" key="5">
    <source>
        <dbReference type="PROSITE-ProRule" id="PRU01023"/>
    </source>
</evidence>
<dbReference type="AlphaFoldDB" id="A0A291M049"/>
<dbReference type="InterPro" id="IPR023267">
    <property type="entry name" value="RCMT"/>
</dbReference>
<dbReference type="PANTHER" id="PTHR22807">
    <property type="entry name" value="NOP2 YEAST -RELATED NOL1/NOP2/FMU SUN DOMAIN-CONTAINING"/>
    <property type="match status" value="1"/>
</dbReference>
<dbReference type="Gene3D" id="3.40.50.150">
    <property type="entry name" value="Vaccinia Virus protein VP39"/>
    <property type="match status" value="1"/>
</dbReference>
<evidence type="ECO:0000259" key="6">
    <source>
        <dbReference type="PROSITE" id="PS51686"/>
    </source>
</evidence>
<gene>
    <name evidence="7" type="ORF">CBW24_08795</name>
</gene>
<dbReference type="GO" id="GO:0001510">
    <property type="term" value="P:RNA methylation"/>
    <property type="evidence" value="ECO:0007669"/>
    <property type="project" value="InterPro"/>
</dbReference>
<dbReference type="PANTHER" id="PTHR22807:SF53">
    <property type="entry name" value="RIBOSOMAL RNA SMALL SUBUNIT METHYLTRANSFERASE B-RELATED"/>
    <property type="match status" value="1"/>
</dbReference>
<evidence type="ECO:0000256" key="2">
    <source>
        <dbReference type="ARBA" id="ARBA00022679"/>
    </source>
</evidence>
<evidence type="ECO:0000313" key="8">
    <source>
        <dbReference type="Proteomes" id="UP000219050"/>
    </source>
</evidence>
<dbReference type="Pfam" id="PF01189">
    <property type="entry name" value="Methyltr_RsmB-F"/>
    <property type="match status" value="1"/>
</dbReference>
<comment type="caution">
    <text evidence="5">Lacks conserved residue(s) required for the propagation of feature annotation.</text>
</comment>
<dbReference type="Gene3D" id="3.30.70.1170">
    <property type="entry name" value="Sun protein, domain 3"/>
    <property type="match status" value="1"/>
</dbReference>
<dbReference type="Proteomes" id="UP000219050">
    <property type="component" value="Chromosome"/>
</dbReference>
<protein>
    <submittedName>
        <fullName evidence="7">SAM-dependent methyltransferase</fullName>
    </submittedName>
</protein>
<feature type="domain" description="SAM-dependent MTase RsmB/NOP-type" evidence="6">
    <location>
        <begin position="138"/>
        <end position="391"/>
    </location>
</feature>
<keyword evidence="3 5" id="KW-0949">S-adenosyl-L-methionine</keyword>
<dbReference type="PROSITE" id="PS51686">
    <property type="entry name" value="SAM_MT_RSMB_NOP"/>
    <property type="match status" value="1"/>
</dbReference>
<feature type="active site" description="Nucleophile" evidence="5">
    <location>
        <position position="341"/>
    </location>
</feature>
<proteinExistence type="inferred from homology"/>
<dbReference type="RefSeq" id="WP_097373371.1">
    <property type="nucleotide sequence ID" value="NZ_CP021404.1"/>
</dbReference>